<feature type="transmembrane region" description="Helical" evidence="4">
    <location>
        <begin position="297"/>
        <end position="319"/>
    </location>
</feature>
<keyword evidence="4" id="KW-0812">Transmembrane</keyword>
<evidence type="ECO:0000256" key="3">
    <source>
        <dbReference type="SAM" id="MobiDB-lite"/>
    </source>
</evidence>
<evidence type="ECO:0000256" key="4">
    <source>
        <dbReference type="SAM" id="Phobius"/>
    </source>
</evidence>
<dbReference type="PANTHER" id="PTHR46093:SF18">
    <property type="entry name" value="FIBRONECTIN TYPE-III DOMAIN-CONTAINING PROTEIN"/>
    <property type="match status" value="1"/>
</dbReference>
<dbReference type="Proteomes" id="UP000800036">
    <property type="component" value="Unassembled WGS sequence"/>
</dbReference>
<keyword evidence="4" id="KW-1133">Transmembrane helix</keyword>
<dbReference type="PANTHER" id="PTHR46093">
    <property type="entry name" value="ACYL-COA-BINDING DOMAIN-CONTAINING PROTEIN 5"/>
    <property type="match status" value="1"/>
</dbReference>
<name>A0A6A5V4X2_9PLEO</name>
<accession>A0A6A5V4X2</accession>
<reference evidence="5" key="1">
    <citation type="journal article" date="2020" name="Stud. Mycol.">
        <title>101 Dothideomycetes genomes: a test case for predicting lifestyles and emergence of pathogens.</title>
        <authorList>
            <person name="Haridas S."/>
            <person name="Albert R."/>
            <person name="Binder M."/>
            <person name="Bloem J."/>
            <person name="Labutti K."/>
            <person name="Salamov A."/>
            <person name="Andreopoulos B."/>
            <person name="Baker S."/>
            <person name="Barry K."/>
            <person name="Bills G."/>
            <person name="Bluhm B."/>
            <person name="Cannon C."/>
            <person name="Castanera R."/>
            <person name="Culley D."/>
            <person name="Daum C."/>
            <person name="Ezra D."/>
            <person name="Gonzalez J."/>
            <person name="Henrissat B."/>
            <person name="Kuo A."/>
            <person name="Liang C."/>
            <person name="Lipzen A."/>
            <person name="Lutzoni F."/>
            <person name="Magnuson J."/>
            <person name="Mondo S."/>
            <person name="Nolan M."/>
            <person name="Ohm R."/>
            <person name="Pangilinan J."/>
            <person name="Park H.-J."/>
            <person name="Ramirez L."/>
            <person name="Alfaro M."/>
            <person name="Sun H."/>
            <person name="Tritt A."/>
            <person name="Yoshinaga Y."/>
            <person name="Zwiers L.-H."/>
            <person name="Turgeon B."/>
            <person name="Goodwin S."/>
            <person name="Spatafora J."/>
            <person name="Crous P."/>
            <person name="Grigoriev I."/>
        </authorList>
    </citation>
    <scope>NUCLEOTIDE SEQUENCE</scope>
    <source>
        <strain evidence="5">CBS 107.79</strain>
    </source>
</reference>
<organism evidence="5 6">
    <name type="scientific">Bimuria novae-zelandiae CBS 107.79</name>
    <dbReference type="NCBI Taxonomy" id="1447943"/>
    <lineage>
        <taxon>Eukaryota</taxon>
        <taxon>Fungi</taxon>
        <taxon>Dikarya</taxon>
        <taxon>Ascomycota</taxon>
        <taxon>Pezizomycotina</taxon>
        <taxon>Dothideomycetes</taxon>
        <taxon>Pleosporomycetidae</taxon>
        <taxon>Pleosporales</taxon>
        <taxon>Massarineae</taxon>
        <taxon>Didymosphaeriaceae</taxon>
        <taxon>Bimuria</taxon>
    </lineage>
</organism>
<evidence type="ECO:0000256" key="1">
    <source>
        <dbReference type="ARBA" id="ARBA00022441"/>
    </source>
</evidence>
<feature type="region of interest" description="Disordered" evidence="3">
    <location>
        <begin position="326"/>
        <end position="404"/>
    </location>
</feature>
<dbReference type="InterPro" id="IPR015915">
    <property type="entry name" value="Kelch-typ_b-propeller"/>
</dbReference>
<protein>
    <recommendedName>
        <fullName evidence="7">Galactose oxidase</fullName>
    </recommendedName>
</protein>
<gene>
    <name evidence="5" type="ORF">BU23DRAFT_599798</name>
</gene>
<keyword evidence="1" id="KW-0880">Kelch repeat</keyword>
<evidence type="ECO:0000256" key="2">
    <source>
        <dbReference type="ARBA" id="ARBA00022737"/>
    </source>
</evidence>
<sequence length="404" mass="44027">MLNNLISFDTKTNQWVNQTYDPTPRAGGDMHYIPASKKGMLVYFGGIEFRDGKEDYDIHIFDIANSRWFIQKAAGDLPQPRSRFCSVVVWAKDYASYNIYVYGGMTSTGASLNDAYVISLPDFEWIPVRTLDVNRSRLANTNQLFPDPMVQSFPDGKLYPSCNLYQNSQMLVIAGANLNPERHECDTDGGQHGFLLGQESIERKAQWAGLGPNITSYRGPDNIVAVVGGGTGGHATATAPASGWGRNWYLDYCFRTSYLASPVSATRYLSHSSPPLSRDPTPSALSQPERSHTGATAGGTVGGVILGVFIAAIAFYCLLRRRSKKQNSPVSSSEHATRTAPLYPSELPSPFSPLQDPLQSPSEHAHGTAVELPGAENQVSEMPEGRDPAPKVPSENAESKGDVF</sequence>
<dbReference type="Gene3D" id="2.120.10.80">
    <property type="entry name" value="Kelch-type beta propeller"/>
    <property type="match status" value="1"/>
</dbReference>
<dbReference type="Pfam" id="PF24681">
    <property type="entry name" value="Kelch_KLHDC2_KLHL20_DRC7"/>
    <property type="match status" value="1"/>
</dbReference>
<dbReference type="SUPFAM" id="SSF50965">
    <property type="entry name" value="Galactose oxidase, central domain"/>
    <property type="match status" value="1"/>
</dbReference>
<keyword evidence="2" id="KW-0677">Repeat</keyword>
<dbReference type="AlphaFoldDB" id="A0A6A5V4X2"/>
<evidence type="ECO:0000313" key="6">
    <source>
        <dbReference type="Proteomes" id="UP000800036"/>
    </source>
</evidence>
<keyword evidence="4" id="KW-0472">Membrane</keyword>
<dbReference type="OrthoDB" id="10251809at2759"/>
<dbReference type="EMBL" id="ML976689">
    <property type="protein sequence ID" value="KAF1972094.1"/>
    <property type="molecule type" value="Genomic_DNA"/>
</dbReference>
<evidence type="ECO:0008006" key="7">
    <source>
        <dbReference type="Google" id="ProtNLM"/>
    </source>
</evidence>
<dbReference type="InterPro" id="IPR011043">
    <property type="entry name" value="Gal_Oxase/kelch_b-propeller"/>
</dbReference>
<feature type="region of interest" description="Disordered" evidence="3">
    <location>
        <begin position="269"/>
        <end position="298"/>
    </location>
</feature>
<evidence type="ECO:0000313" key="5">
    <source>
        <dbReference type="EMBL" id="KAF1972094.1"/>
    </source>
</evidence>
<proteinExistence type="predicted"/>
<keyword evidence="6" id="KW-1185">Reference proteome</keyword>